<reference evidence="8 9" key="1">
    <citation type="submission" date="2019-08" db="EMBL/GenBank/DDBJ databases">
        <title>Lentzea from Indian Himalayas.</title>
        <authorList>
            <person name="Mandal S."/>
            <person name="Mallick Gupta A."/>
            <person name="Maiti P.K."/>
            <person name="Sarkar J."/>
            <person name="Mandal S."/>
        </authorList>
    </citation>
    <scope>NUCLEOTIDE SEQUENCE [LARGE SCALE GENOMIC DNA]</scope>
    <source>
        <strain evidence="8 9">PSKA42</strain>
    </source>
</reference>
<evidence type="ECO:0000259" key="5">
    <source>
        <dbReference type="Pfam" id="PF04542"/>
    </source>
</evidence>
<evidence type="ECO:0000259" key="6">
    <source>
        <dbReference type="Pfam" id="PF08281"/>
    </source>
</evidence>
<dbReference type="InterPro" id="IPR013325">
    <property type="entry name" value="RNA_pol_sigma_r2"/>
</dbReference>
<dbReference type="SUPFAM" id="SSF88659">
    <property type="entry name" value="Sigma3 and sigma4 domains of RNA polymerase sigma factors"/>
    <property type="match status" value="1"/>
</dbReference>
<dbReference type="InterPro" id="IPR046531">
    <property type="entry name" value="DUF6596"/>
</dbReference>
<name>A0ABX1F9I1_9PSEU</name>
<dbReference type="Pfam" id="PF08281">
    <property type="entry name" value="Sigma70_r4_2"/>
    <property type="match status" value="1"/>
</dbReference>
<dbReference type="InterPro" id="IPR013249">
    <property type="entry name" value="RNA_pol_sigma70_r4_t2"/>
</dbReference>
<dbReference type="Pfam" id="PF04542">
    <property type="entry name" value="Sigma70_r2"/>
    <property type="match status" value="1"/>
</dbReference>
<evidence type="ECO:0000256" key="3">
    <source>
        <dbReference type="ARBA" id="ARBA00023082"/>
    </source>
</evidence>
<keyword evidence="4" id="KW-0804">Transcription</keyword>
<evidence type="ECO:0000256" key="2">
    <source>
        <dbReference type="ARBA" id="ARBA00023015"/>
    </source>
</evidence>
<keyword evidence="3" id="KW-0731">Sigma factor</keyword>
<dbReference type="Proteomes" id="UP001515943">
    <property type="component" value="Unassembled WGS sequence"/>
</dbReference>
<feature type="domain" description="RNA polymerase sigma factor 70 region 4 type 2" evidence="6">
    <location>
        <begin position="101"/>
        <end position="152"/>
    </location>
</feature>
<dbReference type="Gene3D" id="1.10.10.10">
    <property type="entry name" value="Winged helix-like DNA-binding domain superfamily/Winged helix DNA-binding domain"/>
    <property type="match status" value="1"/>
</dbReference>
<dbReference type="Pfam" id="PF20239">
    <property type="entry name" value="DUF6596"/>
    <property type="match status" value="1"/>
</dbReference>
<organism evidence="8 9">
    <name type="scientific">Lentzea indica</name>
    <dbReference type="NCBI Taxonomy" id="2604800"/>
    <lineage>
        <taxon>Bacteria</taxon>
        <taxon>Bacillati</taxon>
        <taxon>Actinomycetota</taxon>
        <taxon>Actinomycetes</taxon>
        <taxon>Pseudonocardiales</taxon>
        <taxon>Pseudonocardiaceae</taxon>
        <taxon>Lentzea</taxon>
    </lineage>
</organism>
<dbReference type="Gene3D" id="1.10.1740.10">
    <property type="match status" value="1"/>
</dbReference>
<dbReference type="InterPro" id="IPR007627">
    <property type="entry name" value="RNA_pol_sigma70_r2"/>
</dbReference>
<comment type="similarity">
    <text evidence="1">Belongs to the sigma-70 factor family. ECF subfamily.</text>
</comment>
<evidence type="ECO:0000313" key="8">
    <source>
        <dbReference type="EMBL" id="NKE55474.1"/>
    </source>
</evidence>
<dbReference type="PANTHER" id="PTHR47756:SF2">
    <property type="entry name" value="BLL6612 PROTEIN"/>
    <property type="match status" value="1"/>
</dbReference>
<comment type="caution">
    <text evidence="8">The sequence shown here is derived from an EMBL/GenBank/DDBJ whole genome shotgun (WGS) entry which is preliminary data.</text>
</comment>
<dbReference type="SUPFAM" id="SSF88946">
    <property type="entry name" value="Sigma2 domain of RNA polymerase sigma factors"/>
    <property type="match status" value="1"/>
</dbReference>
<keyword evidence="9" id="KW-1185">Reference proteome</keyword>
<dbReference type="RefSeq" id="WP_167969359.1">
    <property type="nucleotide sequence ID" value="NZ_VSRL01000002.1"/>
</dbReference>
<dbReference type="InterPro" id="IPR036388">
    <property type="entry name" value="WH-like_DNA-bd_sf"/>
</dbReference>
<evidence type="ECO:0000259" key="7">
    <source>
        <dbReference type="Pfam" id="PF20239"/>
    </source>
</evidence>
<gene>
    <name evidence="8" type="ORF">FXN61_01010</name>
</gene>
<proteinExistence type="inferred from homology"/>
<dbReference type="PANTHER" id="PTHR47756">
    <property type="entry name" value="BLL6612 PROTEIN-RELATED"/>
    <property type="match status" value="1"/>
</dbReference>
<feature type="domain" description="DUF6596" evidence="7">
    <location>
        <begin position="170"/>
        <end position="271"/>
    </location>
</feature>
<evidence type="ECO:0000256" key="1">
    <source>
        <dbReference type="ARBA" id="ARBA00010641"/>
    </source>
</evidence>
<evidence type="ECO:0000256" key="4">
    <source>
        <dbReference type="ARBA" id="ARBA00023163"/>
    </source>
</evidence>
<sequence>MTSPDAVLARVVREHAGRLAASLVSLLGDFSAAEDLVADAVETALRRWPVEGVPDRPDAWLFTVAKNRGLDVLRRQARYREKLAQLQWPVQPEPDDRLRLIFTCCHPALSREAQIALTLRVVCGLTTAQIARAFLVPETTVAQRLTRAKRKITDAGIPYRIPAPEELGERLAQVLHVVYLMFNEGYLSSSADRVQSHDLVADADWLALLLHALMPREPEIAGLLALIRLHRARAHARFSPDGNLVQLQDQDRSRWDHQMIGEAVELLTRAARHRRPGPYQLQAAIVACHAEAKSWEDTDWPQIVILYDMLLCLSPSPVTRLHRAIALRYAASAEKALAELDSLGLDRYHLYHATRAELLRDLGRDDEAREADQRALELTVNPAEQALLEQRLRP</sequence>
<accession>A0ABX1F9I1</accession>
<evidence type="ECO:0000313" key="9">
    <source>
        <dbReference type="Proteomes" id="UP001515943"/>
    </source>
</evidence>
<dbReference type="InterPro" id="IPR013324">
    <property type="entry name" value="RNA_pol_sigma_r3/r4-like"/>
</dbReference>
<protein>
    <submittedName>
        <fullName evidence="8">RNA polymerase sigma factor</fullName>
    </submittedName>
</protein>
<dbReference type="EMBL" id="VSRL01000002">
    <property type="protein sequence ID" value="NKE55474.1"/>
    <property type="molecule type" value="Genomic_DNA"/>
</dbReference>
<feature type="domain" description="RNA polymerase sigma-70 region 2" evidence="5">
    <location>
        <begin position="12"/>
        <end position="78"/>
    </location>
</feature>
<keyword evidence="2" id="KW-0805">Transcription regulation</keyword>